<dbReference type="EMBL" id="DWWB01000020">
    <property type="protein sequence ID" value="HJC65980.1"/>
    <property type="molecule type" value="Genomic_DNA"/>
</dbReference>
<organism evidence="3 4">
    <name type="scientific">Candidatus Enterocloster excrementigallinarum</name>
    <dbReference type="NCBI Taxonomy" id="2838558"/>
    <lineage>
        <taxon>Bacteria</taxon>
        <taxon>Bacillati</taxon>
        <taxon>Bacillota</taxon>
        <taxon>Clostridia</taxon>
        <taxon>Lachnospirales</taxon>
        <taxon>Lachnospiraceae</taxon>
        <taxon>Enterocloster</taxon>
    </lineage>
</organism>
<gene>
    <name evidence="3" type="ORF">H9931_04565</name>
</gene>
<evidence type="ECO:0000256" key="2">
    <source>
        <dbReference type="SAM" id="Phobius"/>
    </source>
</evidence>
<sequence length="546" mass="59108">MEEEQKNIAPEQTTGENTVGVPAAEPKKKSKFPIAAVAAAAVAVVGVGIFAVTHLTAKDPKVVVAEAFMSLTEDSTNHPLEQIFGLKQMRENALTGNYEAEFDLTLSQLSAPDLEILSGGGLTVQEQTDHEAGNSWASVGLNYKGLQLGEIQAYYDDAVLQLAVPDFSSRVFQIDMGDGLKEQIANSPLLEMAGMSQEEKDVIAEYYAGYLNSITGEPLTMEEIWSRFKESGTAVSDFVGAVQAEKAGKETFRMDGKDISCTGYNVTVSRDAMSDFITSFTDFILEDEELKDLVMTQIGASMELYSMEGDAAQDGYEEMAEGIREGVDQICAALTDLQMVVYVDGQGRMAAWDCDTSIAADGDETVISLELRPQGGTYLLQNMTGKLEIENGGETVLLDLNRSGSYENGLMENQVDMTFAVAEDSFTISWTDSYDSEESSWQFTANVATTEEPQLLTVEAQGQVPDCEKGTAISVDMDQMTVAVMGEEANLEGSYSYGPLESEPQSLSGDVMNIFTATEADWQAVMDEVTTSVTGLLMSMWMQAGA</sequence>
<reference evidence="3" key="1">
    <citation type="journal article" date="2021" name="PeerJ">
        <title>Extensive microbial diversity within the chicken gut microbiome revealed by metagenomics and culture.</title>
        <authorList>
            <person name="Gilroy R."/>
            <person name="Ravi A."/>
            <person name="Getino M."/>
            <person name="Pursley I."/>
            <person name="Horton D.L."/>
            <person name="Alikhan N.F."/>
            <person name="Baker D."/>
            <person name="Gharbi K."/>
            <person name="Hall N."/>
            <person name="Watson M."/>
            <person name="Adriaenssens E.M."/>
            <person name="Foster-Nyarko E."/>
            <person name="Jarju S."/>
            <person name="Secka A."/>
            <person name="Antonio M."/>
            <person name="Oren A."/>
            <person name="Chaudhuri R.R."/>
            <person name="La Ragione R."/>
            <person name="Hildebrand F."/>
            <person name="Pallen M.J."/>
        </authorList>
    </citation>
    <scope>NUCLEOTIDE SEQUENCE</scope>
    <source>
        <strain evidence="3">CHK198-12963</strain>
    </source>
</reference>
<evidence type="ECO:0000256" key="1">
    <source>
        <dbReference type="SAM" id="MobiDB-lite"/>
    </source>
</evidence>
<keyword evidence="2" id="KW-0812">Transmembrane</keyword>
<name>A0A9D2TD34_9FIRM</name>
<proteinExistence type="predicted"/>
<comment type="caution">
    <text evidence="3">The sequence shown here is derived from an EMBL/GenBank/DDBJ whole genome shotgun (WGS) entry which is preliminary data.</text>
</comment>
<feature type="region of interest" description="Disordered" evidence="1">
    <location>
        <begin position="1"/>
        <end position="22"/>
    </location>
</feature>
<reference evidence="3" key="2">
    <citation type="submission" date="2021-04" db="EMBL/GenBank/DDBJ databases">
        <authorList>
            <person name="Gilroy R."/>
        </authorList>
    </citation>
    <scope>NUCLEOTIDE SEQUENCE</scope>
    <source>
        <strain evidence="3">CHK198-12963</strain>
    </source>
</reference>
<dbReference type="AlphaFoldDB" id="A0A9D2TD34"/>
<protein>
    <submittedName>
        <fullName evidence="3">Uncharacterized protein</fullName>
    </submittedName>
</protein>
<dbReference type="Proteomes" id="UP000823863">
    <property type="component" value="Unassembled WGS sequence"/>
</dbReference>
<evidence type="ECO:0000313" key="3">
    <source>
        <dbReference type="EMBL" id="HJC65980.1"/>
    </source>
</evidence>
<accession>A0A9D2TD34</accession>
<keyword evidence="2" id="KW-0472">Membrane</keyword>
<keyword evidence="2" id="KW-1133">Transmembrane helix</keyword>
<feature type="transmembrane region" description="Helical" evidence="2">
    <location>
        <begin position="32"/>
        <end position="52"/>
    </location>
</feature>
<evidence type="ECO:0000313" key="4">
    <source>
        <dbReference type="Proteomes" id="UP000823863"/>
    </source>
</evidence>